<name>A0ABY7WK37_9SPHI</name>
<dbReference type="PROSITE" id="PS50914">
    <property type="entry name" value="BON"/>
    <property type="match status" value="1"/>
</dbReference>
<dbReference type="Gene3D" id="3.40.1520.20">
    <property type="match status" value="1"/>
</dbReference>
<dbReference type="Proteomes" id="UP001221558">
    <property type="component" value="Chromosome"/>
</dbReference>
<dbReference type="EMBL" id="CP117880">
    <property type="protein sequence ID" value="WDF69962.1"/>
    <property type="molecule type" value="Genomic_DNA"/>
</dbReference>
<evidence type="ECO:0000313" key="3">
    <source>
        <dbReference type="Proteomes" id="UP001221558"/>
    </source>
</evidence>
<keyword evidence="3" id="KW-1185">Reference proteome</keyword>
<dbReference type="InterPro" id="IPR007055">
    <property type="entry name" value="BON_dom"/>
</dbReference>
<accession>A0ABY7WK37</accession>
<gene>
    <name evidence="2" type="ORF">PQ465_06185</name>
</gene>
<protein>
    <submittedName>
        <fullName evidence="2">BON domain-containing protein</fullName>
    </submittedName>
</protein>
<reference evidence="2 3" key="1">
    <citation type="submission" date="2023-02" db="EMBL/GenBank/DDBJ databases">
        <title>Genome sequence of Sphingobacterium sp. KACC 22765.</title>
        <authorList>
            <person name="Kim S."/>
            <person name="Heo J."/>
            <person name="Kwon S.-W."/>
        </authorList>
    </citation>
    <scope>NUCLEOTIDE SEQUENCE [LARGE SCALE GENOMIC DNA]</scope>
    <source>
        <strain evidence="2 3">KACC 22765</strain>
    </source>
</reference>
<proteinExistence type="predicted"/>
<feature type="domain" description="BON" evidence="1">
    <location>
        <begin position="25"/>
        <end position="94"/>
    </location>
</feature>
<dbReference type="RefSeq" id="WP_274268670.1">
    <property type="nucleotide sequence ID" value="NZ_CP117880.1"/>
</dbReference>
<sequence length="163" mass="18012">MNFNSRNWFTWICLSFVLTYAVACKPKVSDADIKARVEQETAENPNVVVAVKKGEVTLSGIVTTEEERRKLTEAVKNADSQNIKSVVDELTVASIPEEINPTEQALQSKVEAVASEFPTVQVRVKDGVVHLAGDIEQNEVRKLKMGIDELNPAKVDMSLLTVK</sequence>
<evidence type="ECO:0000259" key="1">
    <source>
        <dbReference type="PROSITE" id="PS50914"/>
    </source>
</evidence>
<evidence type="ECO:0000313" key="2">
    <source>
        <dbReference type="EMBL" id="WDF69962.1"/>
    </source>
</evidence>
<dbReference type="Pfam" id="PF04972">
    <property type="entry name" value="BON"/>
    <property type="match status" value="1"/>
</dbReference>
<organism evidence="2 3">
    <name type="scientific">Sphingobacterium oryzagri</name>
    <dbReference type="NCBI Taxonomy" id="3025669"/>
    <lineage>
        <taxon>Bacteria</taxon>
        <taxon>Pseudomonadati</taxon>
        <taxon>Bacteroidota</taxon>
        <taxon>Sphingobacteriia</taxon>
        <taxon>Sphingobacteriales</taxon>
        <taxon>Sphingobacteriaceae</taxon>
        <taxon>Sphingobacterium</taxon>
    </lineage>
</organism>